<evidence type="ECO:0000313" key="3">
    <source>
        <dbReference type="Proteomes" id="UP000717328"/>
    </source>
</evidence>
<accession>A0A9P7GEW2</accession>
<feature type="non-terminal residue" evidence="2">
    <location>
        <position position="1"/>
    </location>
</feature>
<proteinExistence type="predicted"/>
<keyword evidence="3" id="KW-1185">Reference proteome</keyword>
<reference evidence="2" key="2">
    <citation type="submission" date="2021-10" db="EMBL/GenBank/DDBJ databases">
        <title>Phylogenomics reveals ancestral predisposition of the termite-cultivated fungus Termitomyces towards a domesticated lifestyle.</title>
        <authorList>
            <person name="Auxier B."/>
            <person name="Grum-Grzhimaylo A."/>
            <person name="Cardenas M.E."/>
            <person name="Lodge J.D."/>
            <person name="Laessoe T."/>
            <person name="Pedersen O."/>
            <person name="Smith M.E."/>
            <person name="Kuyper T.W."/>
            <person name="Franco-Molano E.A."/>
            <person name="Baroni T.J."/>
            <person name="Aanen D.K."/>
        </authorList>
    </citation>
    <scope>NUCLEOTIDE SEQUENCE</scope>
    <source>
        <strain evidence="2">D49</strain>
    </source>
</reference>
<name>A0A9P7GEW2_9AGAR</name>
<evidence type="ECO:0000256" key="1">
    <source>
        <dbReference type="SAM" id="MobiDB-lite"/>
    </source>
</evidence>
<feature type="region of interest" description="Disordered" evidence="1">
    <location>
        <begin position="1"/>
        <end position="27"/>
    </location>
</feature>
<gene>
    <name evidence="2" type="ORF">H0H81_005190</name>
</gene>
<feature type="compositionally biased region" description="Polar residues" evidence="1">
    <location>
        <begin position="1"/>
        <end position="13"/>
    </location>
</feature>
<sequence length="254" mass="28038">PTTALSCSNTPTLTKPVKPSQDVTAEREDSEQAKVLKSIQAKIQQTFDLAGGSLSPLFLPITPAKQRHLNFTPTSPFSDSKITIYSPIGSNNATPYLTFETALSTPLTPLSDELARDLLNYFHLFTPTPLPSPLATPSPLPPTTPLQFDMAAPAHHIPFHGQSSAPTLVTGSNSMPELTQFFTDVKYLFKDCQINADADKKWHILRYLELQDSRLWESLPTFAAGIYATWKNKVRAFTPVPQKNVGTRLPINTF</sequence>
<dbReference type="OrthoDB" id="3260546at2759"/>
<evidence type="ECO:0000313" key="2">
    <source>
        <dbReference type="EMBL" id="KAG5649239.1"/>
    </source>
</evidence>
<protein>
    <submittedName>
        <fullName evidence="2">Uncharacterized protein</fullName>
    </submittedName>
</protein>
<reference evidence="2" key="1">
    <citation type="submission" date="2021-02" db="EMBL/GenBank/DDBJ databases">
        <authorList>
            <person name="Nieuwenhuis M."/>
            <person name="Van De Peppel L.J.J."/>
        </authorList>
    </citation>
    <scope>NUCLEOTIDE SEQUENCE</scope>
    <source>
        <strain evidence="2">D49</strain>
    </source>
</reference>
<dbReference type="Proteomes" id="UP000717328">
    <property type="component" value="Unassembled WGS sequence"/>
</dbReference>
<dbReference type="AlphaFoldDB" id="A0A9P7GEW2"/>
<organism evidence="2 3">
    <name type="scientific">Sphagnurus paluster</name>
    <dbReference type="NCBI Taxonomy" id="117069"/>
    <lineage>
        <taxon>Eukaryota</taxon>
        <taxon>Fungi</taxon>
        <taxon>Dikarya</taxon>
        <taxon>Basidiomycota</taxon>
        <taxon>Agaricomycotina</taxon>
        <taxon>Agaricomycetes</taxon>
        <taxon>Agaricomycetidae</taxon>
        <taxon>Agaricales</taxon>
        <taxon>Tricholomatineae</taxon>
        <taxon>Lyophyllaceae</taxon>
        <taxon>Sphagnurus</taxon>
    </lineage>
</organism>
<comment type="caution">
    <text evidence="2">The sequence shown here is derived from an EMBL/GenBank/DDBJ whole genome shotgun (WGS) entry which is preliminary data.</text>
</comment>
<dbReference type="EMBL" id="JABCKI010001312">
    <property type="protein sequence ID" value="KAG5649239.1"/>
    <property type="molecule type" value="Genomic_DNA"/>
</dbReference>